<name>A0A1H7L9B1_9GAMM</name>
<proteinExistence type="inferred from homology"/>
<keyword evidence="3 9" id="KW-0831">Ubiquinone biosynthesis</keyword>
<gene>
    <name evidence="9" type="primary">coq7</name>
    <name evidence="10" type="ORF">SAMN05444515_10762</name>
</gene>
<feature type="binding site" evidence="9">
    <location>
        <position position="61"/>
    </location>
    <ligand>
        <name>Fe cation</name>
        <dbReference type="ChEBI" id="CHEBI:24875"/>
        <label>1</label>
    </ligand>
</feature>
<feature type="binding site" evidence="9">
    <location>
        <position position="143"/>
    </location>
    <ligand>
        <name>Fe cation</name>
        <dbReference type="ChEBI" id="CHEBI:24875"/>
        <label>2</label>
    </ligand>
</feature>
<dbReference type="Gene3D" id="1.20.1260.10">
    <property type="match status" value="1"/>
</dbReference>
<evidence type="ECO:0000313" key="11">
    <source>
        <dbReference type="Proteomes" id="UP000199256"/>
    </source>
</evidence>
<comment type="subcellular location">
    <subcellularLocation>
        <location evidence="9">Cell membrane</location>
        <topology evidence="9">Peripheral membrane protein</topology>
    </subcellularLocation>
</comment>
<sequence length="213" mass="23891">MRRLSPTDRLLSACDEALCTLFGRPRATERPNPAEQIPEPDLDDNARALSARLMRVNHAGEVAAQGLYQGQALTARSEEVRQRMERSAREENDHLAWCSRRLEFLDGHTSLLNPLWYAGSFTLGALAGAAGDKWSLGFVNETEQQVVRHLDEHLGRIVPEDAPTRAVLEQMKIDEAHHGELAMSLGGAQLPWPVRRLMMPMVAKVMTRTAYWV</sequence>
<evidence type="ECO:0000256" key="5">
    <source>
        <dbReference type="ARBA" id="ARBA00023002"/>
    </source>
</evidence>
<comment type="catalytic activity">
    <reaction evidence="9">
        <text>a 5-methoxy-2-methyl-3-(all-trans-polyprenyl)benzene-1,4-diol + AH2 + O2 = a 3-demethylubiquinol + A + H2O</text>
        <dbReference type="Rhea" id="RHEA:50908"/>
        <dbReference type="Rhea" id="RHEA-COMP:10859"/>
        <dbReference type="Rhea" id="RHEA-COMP:10914"/>
        <dbReference type="ChEBI" id="CHEBI:13193"/>
        <dbReference type="ChEBI" id="CHEBI:15377"/>
        <dbReference type="ChEBI" id="CHEBI:15379"/>
        <dbReference type="ChEBI" id="CHEBI:17499"/>
        <dbReference type="ChEBI" id="CHEBI:84167"/>
        <dbReference type="ChEBI" id="CHEBI:84422"/>
        <dbReference type="EC" id="1.14.99.60"/>
    </reaction>
</comment>
<dbReference type="InterPro" id="IPR009078">
    <property type="entry name" value="Ferritin-like_SF"/>
</dbReference>
<evidence type="ECO:0000256" key="3">
    <source>
        <dbReference type="ARBA" id="ARBA00022688"/>
    </source>
</evidence>
<evidence type="ECO:0000256" key="6">
    <source>
        <dbReference type="ARBA" id="ARBA00023004"/>
    </source>
</evidence>
<comment type="pathway">
    <text evidence="1 9">Cofactor biosynthesis; ubiquinone biosynthesis.</text>
</comment>
<dbReference type="EMBL" id="FOAA01000007">
    <property type="protein sequence ID" value="SEK95582.1"/>
    <property type="molecule type" value="Genomic_DNA"/>
</dbReference>
<dbReference type="InterPro" id="IPR012347">
    <property type="entry name" value="Ferritin-like"/>
</dbReference>
<dbReference type="GO" id="GO:0005886">
    <property type="term" value="C:plasma membrane"/>
    <property type="evidence" value="ECO:0007669"/>
    <property type="project" value="UniProtKB-SubCell"/>
</dbReference>
<dbReference type="InterPro" id="IPR011566">
    <property type="entry name" value="Ubq_synth_Coq7"/>
</dbReference>
<dbReference type="SUPFAM" id="SSF47240">
    <property type="entry name" value="Ferritin-like"/>
    <property type="match status" value="1"/>
</dbReference>
<dbReference type="HAMAP" id="MF_01658">
    <property type="entry name" value="COQ7"/>
    <property type="match status" value="1"/>
</dbReference>
<evidence type="ECO:0000256" key="9">
    <source>
        <dbReference type="HAMAP-Rule" id="MF_01658"/>
    </source>
</evidence>
<keyword evidence="8 9" id="KW-0472">Membrane</keyword>
<dbReference type="RefSeq" id="WP_090253033.1">
    <property type="nucleotide sequence ID" value="NZ_FOAA01000007.1"/>
</dbReference>
<dbReference type="UniPathway" id="UPA00232"/>
<keyword evidence="11" id="KW-1185">Reference proteome</keyword>
<evidence type="ECO:0000256" key="7">
    <source>
        <dbReference type="ARBA" id="ARBA00023033"/>
    </source>
</evidence>
<dbReference type="GO" id="GO:0006744">
    <property type="term" value="P:ubiquinone biosynthetic process"/>
    <property type="evidence" value="ECO:0007669"/>
    <property type="project" value="UniProtKB-UniRule"/>
</dbReference>
<dbReference type="AlphaFoldDB" id="A0A1H7L9B1"/>
<evidence type="ECO:0000256" key="1">
    <source>
        <dbReference type="ARBA" id="ARBA00004749"/>
    </source>
</evidence>
<protein>
    <recommendedName>
        <fullName evidence="9">3-demethoxyubiquinol 3-hydroxylase</fullName>
        <shortName evidence="9">DMQ hydroxylase</shortName>
        <ecNumber evidence="9">1.14.99.60</ecNumber>
    </recommendedName>
    <alternativeName>
        <fullName evidence="9">2-nonaprenyl-3-methyl-6-methoxy-1,4-benzoquinol hydroxylase</fullName>
    </alternativeName>
</protein>
<keyword evidence="4 9" id="KW-0479">Metal-binding</keyword>
<dbReference type="EC" id="1.14.99.60" evidence="9"/>
<dbReference type="Proteomes" id="UP000199256">
    <property type="component" value="Unassembled WGS sequence"/>
</dbReference>
<dbReference type="OrthoDB" id="5192789at2"/>
<dbReference type="GO" id="GO:0008682">
    <property type="term" value="F:3-demethoxyubiquinol 3-hydroxylase activity"/>
    <property type="evidence" value="ECO:0007669"/>
    <property type="project" value="UniProtKB-EC"/>
</dbReference>
<dbReference type="GO" id="GO:0046872">
    <property type="term" value="F:metal ion binding"/>
    <property type="evidence" value="ECO:0007669"/>
    <property type="project" value="UniProtKB-KW"/>
</dbReference>
<keyword evidence="10" id="KW-0830">Ubiquinone</keyword>
<feature type="binding site" evidence="9">
    <location>
        <position position="175"/>
    </location>
    <ligand>
        <name>Fe cation</name>
        <dbReference type="ChEBI" id="CHEBI:24875"/>
        <label>1</label>
    </ligand>
</feature>
<keyword evidence="6 9" id="KW-0408">Iron</keyword>
<dbReference type="Pfam" id="PF03232">
    <property type="entry name" value="COQ7"/>
    <property type="match status" value="1"/>
</dbReference>
<keyword evidence="7 9" id="KW-0503">Monooxygenase</keyword>
<feature type="binding site" evidence="9">
    <location>
        <position position="175"/>
    </location>
    <ligand>
        <name>Fe cation</name>
        <dbReference type="ChEBI" id="CHEBI:24875"/>
        <label>2</label>
    </ligand>
</feature>
<evidence type="ECO:0000256" key="2">
    <source>
        <dbReference type="ARBA" id="ARBA00022475"/>
    </source>
</evidence>
<comment type="cofactor">
    <cofactor evidence="9">
        <name>Fe cation</name>
        <dbReference type="ChEBI" id="CHEBI:24875"/>
    </cofactor>
    <text evidence="9">Binds 2 iron ions per subunit.</text>
</comment>
<feature type="binding site" evidence="9">
    <location>
        <position position="91"/>
    </location>
    <ligand>
        <name>Fe cation</name>
        <dbReference type="ChEBI" id="CHEBI:24875"/>
        <label>2</label>
    </ligand>
</feature>
<keyword evidence="2 9" id="KW-1003">Cell membrane</keyword>
<organism evidence="10 11">
    <name type="scientific">Ectothiorhodospira marina</name>
    <dbReference type="NCBI Taxonomy" id="1396821"/>
    <lineage>
        <taxon>Bacteria</taxon>
        <taxon>Pseudomonadati</taxon>
        <taxon>Pseudomonadota</taxon>
        <taxon>Gammaproteobacteria</taxon>
        <taxon>Chromatiales</taxon>
        <taxon>Ectothiorhodospiraceae</taxon>
        <taxon>Ectothiorhodospira</taxon>
    </lineage>
</organism>
<comment type="function">
    <text evidence="9">Catalyzes the hydroxylation of 2-nonaprenyl-3-methyl-6-methoxy-1,4-benzoquinol during ubiquinone biosynthesis.</text>
</comment>
<dbReference type="InterPro" id="IPR047809">
    <property type="entry name" value="COQ7_proteobact"/>
</dbReference>
<reference evidence="11" key="1">
    <citation type="submission" date="2016-10" db="EMBL/GenBank/DDBJ databases">
        <authorList>
            <person name="Varghese N."/>
            <person name="Submissions S."/>
        </authorList>
    </citation>
    <scope>NUCLEOTIDE SEQUENCE [LARGE SCALE GENOMIC DNA]</scope>
    <source>
        <strain evidence="11">DSM 241</strain>
    </source>
</reference>
<accession>A0A1H7L9B1</accession>
<keyword evidence="5 9" id="KW-0560">Oxidoreductase</keyword>
<dbReference type="PANTHER" id="PTHR11237:SF4">
    <property type="entry name" value="5-DEMETHOXYUBIQUINONE HYDROXYLASE, MITOCHONDRIAL"/>
    <property type="match status" value="1"/>
</dbReference>
<dbReference type="NCBIfam" id="NF033656">
    <property type="entry name" value="DMQ_monoox_COQ7"/>
    <property type="match status" value="1"/>
</dbReference>
<feature type="binding site" evidence="9">
    <location>
        <position position="91"/>
    </location>
    <ligand>
        <name>Fe cation</name>
        <dbReference type="ChEBI" id="CHEBI:24875"/>
        <label>1</label>
    </ligand>
</feature>
<feature type="binding site" evidence="9">
    <location>
        <position position="94"/>
    </location>
    <ligand>
        <name>Fe cation</name>
        <dbReference type="ChEBI" id="CHEBI:24875"/>
        <label>1</label>
    </ligand>
</feature>
<evidence type="ECO:0000256" key="4">
    <source>
        <dbReference type="ARBA" id="ARBA00022723"/>
    </source>
</evidence>
<feature type="binding site" evidence="9">
    <location>
        <position position="178"/>
    </location>
    <ligand>
        <name>Fe cation</name>
        <dbReference type="ChEBI" id="CHEBI:24875"/>
        <label>2</label>
    </ligand>
</feature>
<evidence type="ECO:0000313" key="10">
    <source>
        <dbReference type="EMBL" id="SEK95582.1"/>
    </source>
</evidence>
<dbReference type="CDD" id="cd01042">
    <property type="entry name" value="DMQH"/>
    <property type="match status" value="1"/>
</dbReference>
<dbReference type="STRING" id="1396821.SAMN05444515_10762"/>
<evidence type="ECO:0000256" key="8">
    <source>
        <dbReference type="ARBA" id="ARBA00023136"/>
    </source>
</evidence>
<dbReference type="PANTHER" id="PTHR11237">
    <property type="entry name" value="COENZYME Q10 BIOSYNTHESIS PROTEIN 7"/>
    <property type="match status" value="1"/>
</dbReference>
<comment type="similarity">
    <text evidence="9">Belongs to the COQ7 family.</text>
</comment>